<reference evidence="1" key="1">
    <citation type="submission" date="2023-03" db="EMBL/GenBank/DDBJ databases">
        <title>Massive genome expansion in bonnet fungi (Mycena s.s.) driven by repeated elements and novel gene families across ecological guilds.</title>
        <authorList>
            <consortium name="Lawrence Berkeley National Laboratory"/>
            <person name="Harder C.B."/>
            <person name="Miyauchi S."/>
            <person name="Viragh M."/>
            <person name="Kuo A."/>
            <person name="Thoen E."/>
            <person name="Andreopoulos B."/>
            <person name="Lu D."/>
            <person name="Skrede I."/>
            <person name="Drula E."/>
            <person name="Henrissat B."/>
            <person name="Morin E."/>
            <person name="Kohler A."/>
            <person name="Barry K."/>
            <person name="LaButti K."/>
            <person name="Morin E."/>
            <person name="Salamov A."/>
            <person name="Lipzen A."/>
            <person name="Mereny Z."/>
            <person name="Hegedus B."/>
            <person name="Baldrian P."/>
            <person name="Stursova M."/>
            <person name="Weitz H."/>
            <person name="Taylor A."/>
            <person name="Grigoriev I.V."/>
            <person name="Nagy L.G."/>
            <person name="Martin F."/>
            <person name="Kauserud H."/>
        </authorList>
    </citation>
    <scope>NUCLEOTIDE SEQUENCE</scope>
    <source>
        <strain evidence="1">CBHHK200</strain>
    </source>
</reference>
<dbReference type="AlphaFoldDB" id="A0AAD6T1V8"/>
<organism evidence="1 2">
    <name type="scientific">Mycena alexandri</name>
    <dbReference type="NCBI Taxonomy" id="1745969"/>
    <lineage>
        <taxon>Eukaryota</taxon>
        <taxon>Fungi</taxon>
        <taxon>Dikarya</taxon>
        <taxon>Basidiomycota</taxon>
        <taxon>Agaricomycotina</taxon>
        <taxon>Agaricomycetes</taxon>
        <taxon>Agaricomycetidae</taxon>
        <taxon>Agaricales</taxon>
        <taxon>Marasmiineae</taxon>
        <taxon>Mycenaceae</taxon>
        <taxon>Mycena</taxon>
    </lineage>
</organism>
<protein>
    <submittedName>
        <fullName evidence="1">Uncharacterized protein</fullName>
    </submittedName>
</protein>
<evidence type="ECO:0000313" key="1">
    <source>
        <dbReference type="EMBL" id="KAJ7036910.1"/>
    </source>
</evidence>
<dbReference type="EMBL" id="JARJCM010000040">
    <property type="protein sequence ID" value="KAJ7036910.1"/>
    <property type="molecule type" value="Genomic_DNA"/>
</dbReference>
<gene>
    <name evidence="1" type="ORF">C8F04DRAFT_457136</name>
</gene>
<accession>A0AAD6T1V8</accession>
<dbReference type="Proteomes" id="UP001218188">
    <property type="component" value="Unassembled WGS sequence"/>
</dbReference>
<name>A0AAD6T1V8_9AGAR</name>
<evidence type="ECO:0000313" key="2">
    <source>
        <dbReference type="Proteomes" id="UP001218188"/>
    </source>
</evidence>
<keyword evidence="2" id="KW-1185">Reference proteome</keyword>
<proteinExistence type="predicted"/>
<sequence length="166" mass="18692">MDTETYSVNEYIPAPGPGEPVFTSSGGMFAGSQHFTVAGGTFNNIMKNYYAAPNVAPHFRIIPMGDINLQKELMVNKELWLLGRRRERNCVRRVYSATIDGRKSNVTVAVYQGEGAEEDWQKDTEMYMSVRFGPPRSIPGPPITYHDGVSLWVLCMYINYSPCIQI</sequence>
<comment type="caution">
    <text evidence="1">The sequence shown here is derived from an EMBL/GenBank/DDBJ whole genome shotgun (WGS) entry which is preliminary data.</text>
</comment>